<dbReference type="InterPro" id="IPR039570">
    <property type="entry name" value="AmiC_PBP1"/>
</dbReference>
<dbReference type="CDD" id="cd06357">
    <property type="entry name" value="PBP1_AmiC"/>
    <property type="match status" value="1"/>
</dbReference>
<evidence type="ECO:0000313" key="1">
    <source>
        <dbReference type="EMBL" id="XCG48653.1"/>
    </source>
</evidence>
<dbReference type="Gene3D" id="3.40.50.2300">
    <property type="match status" value="2"/>
</dbReference>
<accession>A0AAU8CPY6</accession>
<protein>
    <submittedName>
        <fullName evidence="1">Transporter substrate-binding domain-containing protein</fullName>
    </submittedName>
</protein>
<gene>
    <name evidence="1" type="ORF">ABVK50_26105</name>
</gene>
<reference evidence="1" key="1">
    <citation type="submission" date="2024-06" db="EMBL/GenBank/DDBJ databases">
        <title>Mesorhizobium karijinii sp. nov., a symbiont of the iconic Swainsona formosa from arid Australia.</title>
        <authorList>
            <person name="Hill Y.J."/>
            <person name="Watkin E.L.J."/>
            <person name="O'Hara G.W."/>
            <person name="Terpolilli J."/>
            <person name="Tye M.L."/>
            <person name="Kohlmeier M.G."/>
        </authorList>
    </citation>
    <scope>NUCLEOTIDE SEQUENCE</scope>
    <source>
        <strain evidence="1">WSM2240</strain>
    </source>
</reference>
<dbReference type="PANTHER" id="PTHR47628:SF1">
    <property type="entry name" value="ALIPHATIC AMIDASE EXPRESSION-REGULATING PROTEIN"/>
    <property type="match status" value="1"/>
</dbReference>
<name>A0AAU8CPY6_9HYPH</name>
<dbReference type="InterPro" id="IPR028082">
    <property type="entry name" value="Peripla_BP_I"/>
</dbReference>
<dbReference type="AlphaFoldDB" id="A0AAU8CPY6"/>
<dbReference type="RefSeq" id="WP_353643816.1">
    <property type="nucleotide sequence ID" value="NZ_CP159253.1"/>
</dbReference>
<dbReference type="GO" id="GO:0033218">
    <property type="term" value="F:amide binding"/>
    <property type="evidence" value="ECO:0007669"/>
    <property type="project" value="InterPro"/>
</dbReference>
<dbReference type="SUPFAM" id="SSF53822">
    <property type="entry name" value="Periplasmic binding protein-like I"/>
    <property type="match status" value="1"/>
</dbReference>
<dbReference type="EMBL" id="CP159253">
    <property type="protein sequence ID" value="XCG48653.1"/>
    <property type="molecule type" value="Genomic_DNA"/>
</dbReference>
<sequence>MAGESVIPIGILFSRSGPYAEPGQEGFNGAMAAIDEVNRDRTFPFSLDPVIRDPQGNTDRYAPFCREMVGQAGVRHVVGCTTSWSRKEVIPVVEKMDALLWYPCVYEGFEASENVVYVAACANQHLLPLLDYIIPRYGRDPVLLGSNYIWGWETNRIAREVVTHSGGTVLAERYVPIGDPDIAHLITEIRAKRPDFILNNLIGSSSYAFLRAYHALGLEDSSFRPENRPVISCNLYEGEIAELGEAAAGHYSVSCYFQSLQTDENRIFLERIGAANRTQPVTAFFAESYASVLMIANAIRSIGTDAIEQVLTAVTAEALPSPFGNILVNRRTNHVAMPAHIARARADGGFEVVHEGRVAIEPDPFLTRTRLGVTTNDQSEQDVKSGFLRVVR</sequence>
<dbReference type="Pfam" id="PF13433">
    <property type="entry name" value="Peripla_BP_5"/>
    <property type="match status" value="1"/>
</dbReference>
<organism evidence="1">
    <name type="scientific">Mesorhizobium sp. WSM2240</name>
    <dbReference type="NCBI Taxonomy" id="3228851"/>
    <lineage>
        <taxon>Bacteria</taxon>
        <taxon>Pseudomonadati</taxon>
        <taxon>Pseudomonadota</taxon>
        <taxon>Alphaproteobacteria</taxon>
        <taxon>Hyphomicrobiales</taxon>
        <taxon>Phyllobacteriaceae</taxon>
        <taxon>Mesorhizobium</taxon>
    </lineage>
</organism>
<proteinExistence type="predicted"/>
<dbReference type="PANTHER" id="PTHR47628">
    <property type="match status" value="1"/>
</dbReference>